<proteinExistence type="inferred from homology"/>
<keyword evidence="7" id="KW-1015">Disulfide bond</keyword>
<dbReference type="OrthoDB" id="6092325at2759"/>
<evidence type="ECO:0000256" key="1">
    <source>
        <dbReference type="ARBA" id="ARBA00004613"/>
    </source>
</evidence>
<accession>A0A1A6G0W9</accession>
<keyword evidence="5" id="KW-0372">Hormone</keyword>
<evidence type="ECO:0000313" key="9">
    <source>
        <dbReference type="Proteomes" id="UP000092124"/>
    </source>
</evidence>
<dbReference type="AlphaFoldDB" id="A0A1A6G0W9"/>
<dbReference type="Proteomes" id="UP000092124">
    <property type="component" value="Unassembled WGS sequence"/>
</dbReference>
<evidence type="ECO:0000256" key="6">
    <source>
        <dbReference type="ARBA" id="ARBA00022729"/>
    </source>
</evidence>
<reference evidence="8 9" key="1">
    <citation type="submission" date="2016-06" db="EMBL/GenBank/DDBJ databases">
        <title>The Draft Genome Sequence and Annotation of the Desert Woodrat Neotoma lepida.</title>
        <authorList>
            <person name="Campbell M."/>
            <person name="Oakeson K.F."/>
            <person name="Yandell M."/>
            <person name="Halpert J.R."/>
            <person name="Dearing D."/>
        </authorList>
    </citation>
    <scope>NUCLEOTIDE SEQUENCE [LARGE SCALE GENOMIC DNA]</scope>
    <source>
        <strain evidence="8">417</strain>
        <tissue evidence="8">Liver</tissue>
    </source>
</reference>
<evidence type="ECO:0000256" key="4">
    <source>
        <dbReference type="ARBA" id="ARBA00022525"/>
    </source>
</evidence>
<evidence type="ECO:0000313" key="8">
    <source>
        <dbReference type="EMBL" id="OBS59489.1"/>
    </source>
</evidence>
<dbReference type="GO" id="GO:0005179">
    <property type="term" value="F:hormone activity"/>
    <property type="evidence" value="ECO:0007669"/>
    <property type="project" value="UniProtKB-KW"/>
</dbReference>
<dbReference type="EMBL" id="LZPO01108064">
    <property type="protein sequence ID" value="OBS59489.1"/>
    <property type="molecule type" value="Genomic_DNA"/>
</dbReference>
<dbReference type="GO" id="GO:0090336">
    <property type="term" value="P:positive regulation of brown fat cell differentiation"/>
    <property type="evidence" value="ECO:0007669"/>
    <property type="project" value="TreeGrafter"/>
</dbReference>
<dbReference type="STRING" id="56216.A0A1A6G0W9"/>
<gene>
    <name evidence="8" type="ORF">A6R68_09382</name>
</gene>
<keyword evidence="4" id="KW-0964">Secreted</keyword>
<dbReference type="GO" id="GO:0005615">
    <property type="term" value="C:extracellular space"/>
    <property type="evidence" value="ECO:0007669"/>
    <property type="project" value="TreeGrafter"/>
</dbReference>
<comment type="subcellular location">
    <subcellularLocation>
        <location evidence="1">Secreted</location>
    </subcellularLocation>
</comment>
<protein>
    <recommendedName>
        <fullName evidence="3">Meteorin-like protein</fullName>
    </recommendedName>
</protein>
<name>A0A1A6G0W9_NEOLE</name>
<dbReference type="GO" id="GO:0097009">
    <property type="term" value="P:energy homeostasis"/>
    <property type="evidence" value="ECO:0007669"/>
    <property type="project" value="TreeGrafter"/>
</dbReference>
<evidence type="ECO:0000256" key="7">
    <source>
        <dbReference type="ARBA" id="ARBA00023157"/>
    </source>
</evidence>
<comment type="similarity">
    <text evidence="2">Belongs to the meteorin family.</text>
</comment>
<keyword evidence="9" id="KW-1185">Reference proteome</keyword>
<keyword evidence="6" id="KW-0732">Signal</keyword>
<dbReference type="InterPro" id="IPR051998">
    <property type="entry name" value="Meteorin-like"/>
</dbReference>
<organism evidence="8 9">
    <name type="scientific">Neotoma lepida</name>
    <name type="common">Desert woodrat</name>
    <dbReference type="NCBI Taxonomy" id="56216"/>
    <lineage>
        <taxon>Eukaryota</taxon>
        <taxon>Metazoa</taxon>
        <taxon>Chordata</taxon>
        <taxon>Craniata</taxon>
        <taxon>Vertebrata</taxon>
        <taxon>Euteleostomi</taxon>
        <taxon>Mammalia</taxon>
        <taxon>Eutheria</taxon>
        <taxon>Euarchontoglires</taxon>
        <taxon>Glires</taxon>
        <taxon>Rodentia</taxon>
        <taxon>Myomorpha</taxon>
        <taxon>Muroidea</taxon>
        <taxon>Cricetidae</taxon>
        <taxon>Neotominae</taxon>
        <taxon>Neotoma</taxon>
    </lineage>
</organism>
<evidence type="ECO:0000256" key="2">
    <source>
        <dbReference type="ARBA" id="ARBA00005669"/>
    </source>
</evidence>
<sequence>MCCLLNVLLEDVTHVPEQQVLAIYLHVSRQESRVFQPAPEGGGHWLGHVITRLECAVLPGHGEFSSLDMHTLGSKAGCAPRFSDFQRMYRNAEERGINPCEINMETSWNLRMDQSCNSFFLKRRTYPLKTECFEKNEAIQAAHDIMAQEV</sequence>
<evidence type="ECO:0000256" key="3">
    <source>
        <dbReference type="ARBA" id="ARBA00016272"/>
    </source>
</evidence>
<comment type="caution">
    <text evidence="8">The sequence shown here is derived from an EMBL/GenBank/DDBJ whole genome shotgun (WGS) entry which is preliminary data.</text>
</comment>
<evidence type="ECO:0000256" key="5">
    <source>
        <dbReference type="ARBA" id="ARBA00022702"/>
    </source>
</evidence>
<dbReference type="PANTHER" id="PTHR28593">
    <property type="entry name" value="METEORIN-LIKE PROTEIN"/>
    <property type="match status" value="1"/>
</dbReference>
<dbReference type="PANTHER" id="PTHR28593:SF1">
    <property type="entry name" value="METEORIN-LIKE PROTEIN"/>
    <property type="match status" value="1"/>
</dbReference>